<dbReference type="GO" id="GO:0004029">
    <property type="term" value="F:aldehyde dehydrogenase (NAD+) activity"/>
    <property type="evidence" value="ECO:0007669"/>
    <property type="project" value="UniProtKB-EC"/>
</dbReference>
<evidence type="ECO:0000313" key="9">
    <source>
        <dbReference type="Proteomes" id="UP000694700"/>
    </source>
</evidence>
<name>A0A8C1Y513_CYPCA</name>
<dbReference type="InterPro" id="IPR016162">
    <property type="entry name" value="Ald_DH_N"/>
</dbReference>
<dbReference type="FunFam" id="3.40.605.10:FF:000029">
    <property type="entry name" value="Aldehyde dehydrogenase, mitochondrial"/>
    <property type="match status" value="1"/>
</dbReference>
<dbReference type="PROSITE" id="PS00070">
    <property type="entry name" value="ALDEHYDE_DEHYDR_CYS"/>
    <property type="match status" value="1"/>
</dbReference>
<evidence type="ECO:0000256" key="2">
    <source>
        <dbReference type="ARBA" id="ARBA00023002"/>
    </source>
</evidence>
<proteinExistence type="inferred from homology"/>
<dbReference type="FunFam" id="3.40.309.10:FF:000001">
    <property type="entry name" value="Mitochondrial aldehyde dehydrogenase 2"/>
    <property type="match status" value="1"/>
</dbReference>
<dbReference type="Ensembl" id="ENSCCRT00015094668.1">
    <property type="protein sequence ID" value="ENSCCRP00015091719.1"/>
    <property type="gene ID" value="ENSCCRG00015036978.1"/>
</dbReference>
<keyword evidence="2 6" id="KW-0560">Oxidoreductase</keyword>
<dbReference type="PROSITE" id="PS00687">
    <property type="entry name" value="ALDEHYDE_DEHYDR_GLU"/>
    <property type="match status" value="1"/>
</dbReference>
<reference evidence="8" key="1">
    <citation type="submission" date="2025-08" db="UniProtKB">
        <authorList>
            <consortium name="Ensembl"/>
        </authorList>
    </citation>
    <scope>IDENTIFICATION</scope>
</reference>
<dbReference type="SUPFAM" id="SSF53720">
    <property type="entry name" value="ALDH-like"/>
    <property type="match status" value="1"/>
</dbReference>
<comment type="similarity">
    <text evidence="1 6">Belongs to the aldehyde dehydrogenase family.</text>
</comment>
<dbReference type="PANTHER" id="PTHR11699">
    <property type="entry name" value="ALDEHYDE DEHYDROGENASE-RELATED"/>
    <property type="match status" value="1"/>
</dbReference>
<evidence type="ECO:0000313" key="8">
    <source>
        <dbReference type="Ensembl" id="ENSCCRP00015091719.1"/>
    </source>
</evidence>
<dbReference type="Gene3D" id="3.40.309.10">
    <property type="entry name" value="Aldehyde Dehydrogenase, Chain A, domain 2"/>
    <property type="match status" value="1"/>
</dbReference>
<feature type="active site" evidence="5">
    <location>
        <position position="274"/>
    </location>
</feature>
<dbReference type="InterPro" id="IPR016160">
    <property type="entry name" value="Ald_DH_CS_CYS"/>
</dbReference>
<feature type="domain" description="Aldehyde dehydrogenase" evidence="7">
    <location>
        <begin position="48"/>
        <end position="458"/>
    </location>
</feature>
<dbReference type="Gene3D" id="3.40.605.10">
    <property type="entry name" value="Aldehyde Dehydrogenase, Chain A, domain 1"/>
    <property type="match status" value="1"/>
</dbReference>
<organism evidence="8 9">
    <name type="scientific">Cyprinus carpio</name>
    <name type="common">Common carp</name>
    <dbReference type="NCBI Taxonomy" id="7962"/>
    <lineage>
        <taxon>Eukaryota</taxon>
        <taxon>Metazoa</taxon>
        <taxon>Chordata</taxon>
        <taxon>Craniata</taxon>
        <taxon>Vertebrata</taxon>
        <taxon>Euteleostomi</taxon>
        <taxon>Actinopterygii</taxon>
        <taxon>Neopterygii</taxon>
        <taxon>Teleostei</taxon>
        <taxon>Ostariophysi</taxon>
        <taxon>Cypriniformes</taxon>
        <taxon>Cyprinidae</taxon>
        <taxon>Cyprininae</taxon>
        <taxon>Cyprinus</taxon>
    </lineage>
</organism>
<dbReference type="InterPro" id="IPR016161">
    <property type="entry name" value="Ald_DH/histidinol_DH"/>
</dbReference>
<evidence type="ECO:0000256" key="1">
    <source>
        <dbReference type="ARBA" id="ARBA00009986"/>
    </source>
</evidence>
<evidence type="ECO:0000259" key="7">
    <source>
        <dbReference type="Pfam" id="PF00171"/>
    </source>
</evidence>
<dbReference type="InterPro" id="IPR015590">
    <property type="entry name" value="Aldehyde_DH_dom"/>
</dbReference>
<dbReference type="EC" id="1.2.1.3" evidence="4"/>
<protein>
    <recommendedName>
        <fullName evidence="4">aldehyde dehydrogenase (NAD(+))</fullName>
        <ecNumber evidence="4">1.2.1.3</ecNumber>
    </recommendedName>
</protein>
<evidence type="ECO:0000256" key="3">
    <source>
        <dbReference type="ARBA" id="ARBA00023027"/>
    </source>
</evidence>
<sequence length="458" mass="50676">MSYNLPSSDLLIFSGYSHDILYHVILIHIQITRQCVSFFLQIFINNEWHDAVSKKTFPTINPATAEVICQVAEGEKADVEKAVKAAKDAFKLGSPWRRMDASHRGDAAYLAELETLDNGKPYAVSYTVDVPMVVKCLRYYAGWADKWEGKTIPIDGDYFCYTRHEPIGVCGQIIPWNFPLLMQAWKLGPALATGNTVVMKVAEPTPLTALYVASLIKEVPSLPTVYSTGMGPTAGAAIASHMDVDKVAFTGSTEVGHLILKASSTSNLKKVTLELGGKSPNIILSDANMAEAVEQSHFALFFNQGQCCCAGSRTYVQESIYDEFNERRVERAKKRTVGDPFDLNMEQGPQVDEEQFQKILGYISSGKRDGAKLMCGGEAAADRGYFIQPTIFRDVKDDMTIAREEIFGPVMQILKFKSLEEVIERANDSKYGLAAAVFTQNIDKAHYISNGLRSGTVW</sequence>
<dbReference type="Pfam" id="PF00171">
    <property type="entry name" value="Aldedh"/>
    <property type="match status" value="1"/>
</dbReference>
<dbReference type="InterPro" id="IPR016163">
    <property type="entry name" value="Ald_DH_C"/>
</dbReference>
<dbReference type="InterPro" id="IPR029510">
    <property type="entry name" value="Ald_DH_CS_GLU"/>
</dbReference>
<accession>A0A8C1Y513</accession>
<evidence type="ECO:0000256" key="5">
    <source>
        <dbReference type="PROSITE-ProRule" id="PRU10007"/>
    </source>
</evidence>
<evidence type="ECO:0000256" key="6">
    <source>
        <dbReference type="RuleBase" id="RU003345"/>
    </source>
</evidence>
<dbReference type="Proteomes" id="UP000694700">
    <property type="component" value="Unplaced"/>
</dbReference>
<dbReference type="AlphaFoldDB" id="A0A8C1Y513"/>
<keyword evidence="3" id="KW-0520">NAD</keyword>
<evidence type="ECO:0000256" key="4">
    <source>
        <dbReference type="ARBA" id="ARBA00024226"/>
    </source>
</evidence>